<dbReference type="PANTHER" id="PTHR12128:SF66">
    <property type="entry name" value="4-HYDROXY-2-OXOGLUTARATE ALDOLASE, MITOCHONDRIAL"/>
    <property type="match status" value="1"/>
</dbReference>
<dbReference type="SMART" id="SM01130">
    <property type="entry name" value="DHDPS"/>
    <property type="match status" value="1"/>
</dbReference>
<organism evidence="3">
    <name type="scientific">marine metagenome</name>
    <dbReference type="NCBI Taxonomy" id="408172"/>
    <lineage>
        <taxon>unclassified sequences</taxon>
        <taxon>metagenomes</taxon>
        <taxon>ecological metagenomes</taxon>
    </lineage>
</organism>
<gene>
    <name evidence="3" type="ORF">METZ01_LOCUS230756</name>
</gene>
<dbReference type="SUPFAM" id="SSF51569">
    <property type="entry name" value="Aldolase"/>
    <property type="match status" value="1"/>
</dbReference>
<dbReference type="AlphaFoldDB" id="A0A382GSN6"/>
<keyword evidence="1" id="KW-0456">Lyase</keyword>
<dbReference type="InterPro" id="IPR013785">
    <property type="entry name" value="Aldolase_TIM"/>
</dbReference>
<dbReference type="EMBL" id="UINC01057102">
    <property type="protein sequence ID" value="SVB77902.1"/>
    <property type="molecule type" value="Genomic_DNA"/>
</dbReference>
<reference evidence="3" key="1">
    <citation type="submission" date="2018-05" db="EMBL/GenBank/DDBJ databases">
        <authorList>
            <person name="Lanie J.A."/>
            <person name="Ng W.-L."/>
            <person name="Kazmierczak K.M."/>
            <person name="Andrzejewski T.M."/>
            <person name="Davidsen T.M."/>
            <person name="Wayne K.J."/>
            <person name="Tettelin H."/>
            <person name="Glass J.I."/>
            <person name="Rusch D."/>
            <person name="Podicherti R."/>
            <person name="Tsui H.-C.T."/>
            <person name="Winkler M.E."/>
        </authorList>
    </citation>
    <scope>NUCLEOTIDE SEQUENCE</scope>
</reference>
<dbReference type="InterPro" id="IPR002220">
    <property type="entry name" value="DapA-like"/>
</dbReference>
<keyword evidence="2" id="KW-0704">Schiff base</keyword>
<dbReference type="InterPro" id="IPR020624">
    <property type="entry name" value="Schiff_base-form_aldolases_CS"/>
</dbReference>
<feature type="non-terminal residue" evidence="3">
    <location>
        <position position="197"/>
    </location>
</feature>
<dbReference type="PRINTS" id="PR00146">
    <property type="entry name" value="DHPICSNTHASE"/>
</dbReference>
<dbReference type="PANTHER" id="PTHR12128">
    <property type="entry name" value="DIHYDRODIPICOLINATE SYNTHASE"/>
    <property type="match status" value="1"/>
</dbReference>
<dbReference type="Pfam" id="PF00701">
    <property type="entry name" value="DHDPS"/>
    <property type="match status" value="1"/>
</dbReference>
<evidence type="ECO:0000313" key="3">
    <source>
        <dbReference type="EMBL" id="SVB77902.1"/>
    </source>
</evidence>
<proteinExistence type="predicted"/>
<dbReference type="PROSITE" id="PS00665">
    <property type="entry name" value="DHDPS_1"/>
    <property type="match status" value="1"/>
</dbReference>
<evidence type="ECO:0000256" key="2">
    <source>
        <dbReference type="ARBA" id="ARBA00023270"/>
    </source>
</evidence>
<accession>A0A382GSN6</accession>
<dbReference type="GO" id="GO:0008840">
    <property type="term" value="F:4-hydroxy-tetrahydrodipicolinate synthase activity"/>
    <property type="evidence" value="ECO:0007669"/>
    <property type="project" value="TreeGrafter"/>
</dbReference>
<evidence type="ECO:0008006" key="4">
    <source>
        <dbReference type="Google" id="ProtNLM"/>
    </source>
</evidence>
<dbReference type="GO" id="GO:0005829">
    <property type="term" value="C:cytosol"/>
    <property type="evidence" value="ECO:0007669"/>
    <property type="project" value="TreeGrafter"/>
</dbReference>
<evidence type="ECO:0000256" key="1">
    <source>
        <dbReference type="ARBA" id="ARBA00023239"/>
    </source>
</evidence>
<protein>
    <recommendedName>
        <fullName evidence="4">4-hydroxy-tetrahydrodipicolinate synthase</fullName>
    </recommendedName>
</protein>
<sequence length="197" mass="21347">MFKGCYTASITPMRVDGTVDYDGLERLVEFQISSGIEGVLAVGTTGESPTLLWEEHNEVTERITRACKGRCQSIAGTGSNSTRETIAGTEHAAHIGADAVLLVDPYYNGPSSLEIRREYVAPVAAEFPQMPIIPYVIPGRTGTMMHPQDLAILFAEHPNVCAVKEATGDYENMALTRAVCGDTYTILSGDDDRTVEM</sequence>
<name>A0A382GSN6_9ZZZZ</name>
<dbReference type="Gene3D" id="3.20.20.70">
    <property type="entry name" value="Aldolase class I"/>
    <property type="match status" value="1"/>
</dbReference>